<dbReference type="PROSITE" id="PS50231">
    <property type="entry name" value="RICIN_B_LECTIN"/>
    <property type="match status" value="2"/>
</dbReference>
<proteinExistence type="predicted"/>
<dbReference type="Gene3D" id="2.80.10.50">
    <property type="match status" value="3"/>
</dbReference>
<reference evidence="4 5" key="1">
    <citation type="submission" date="2014-06" db="EMBL/GenBank/DDBJ databases">
        <title>Evolutionary Origins and Diversification of the Mycorrhizal Mutualists.</title>
        <authorList>
            <consortium name="DOE Joint Genome Institute"/>
            <consortium name="Mycorrhizal Genomics Consortium"/>
            <person name="Kohler A."/>
            <person name="Kuo A."/>
            <person name="Nagy L.G."/>
            <person name="Floudas D."/>
            <person name="Copeland A."/>
            <person name="Barry K.W."/>
            <person name="Cichocki N."/>
            <person name="Veneault-Fourrey C."/>
            <person name="LaButti K."/>
            <person name="Lindquist E.A."/>
            <person name="Lipzen A."/>
            <person name="Lundell T."/>
            <person name="Morin E."/>
            <person name="Murat C."/>
            <person name="Riley R."/>
            <person name="Ohm R."/>
            <person name="Sun H."/>
            <person name="Tunlid A."/>
            <person name="Henrissat B."/>
            <person name="Grigoriev I.V."/>
            <person name="Hibbett D.S."/>
            <person name="Martin F."/>
        </authorList>
    </citation>
    <scope>NUCLEOTIDE SEQUENCE [LARGE SCALE GENOMIC DNA]</scope>
    <source>
        <strain evidence="4 5">SS14</strain>
    </source>
</reference>
<evidence type="ECO:0000259" key="2">
    <source>
        <dbReference type="SMART" id="SM00458"/>
    </source>
</evidence>
<evidence type="ECO:0000313" key="4">
    <source>
        <dbReference type="EMBL" id="KIJ39046.1"/>
    </source>
</evidence>
<dbReference type="OrthoDB" id="6770063at2759"/>
<feature type="domain" description="Ricin B lectin" evidence="2">
    <location>
        <begin position="26"/>
        <end position="165"/>
    </location>
</feature>
<feature type="domain" description="Ricin B lectin" evidence="2">
    <location>
        <begin position="172"/>
        <end position="314"/>
    </location>
</feature>
<feature type="signal peptide" evidence="1">
    <location>
        <begin position="1"/>
        <end position="19"/>
    </location>
</feature>
<dbReference type="EMBL" id="KN837155">
    <property type="protein sequence ID" value="KIJ39046.1"/>
    <property type="molecule type" value="Genomic_DNA"/>
</dbReference>
<keyword evidence="5" id="KW-1185">Reference proteome</keyword>
<dbReference type="SMART" id="SM00458">
    <property type="entry name" value="RICIN"/>
    <property type="match status" value="2"/>
</dbReference>
<accession>A0A0C9VMX3</accession>
<organism evidence="4 5">
    <name type="scientific">Sphaerobolus stellatus (strain SS14)</name>
    <dbReference type="NCBI Taxonomy" id="990650"/>
    <lineage>
        <taxon>Eukaryota</taxon>
        <taxon>Fungi</taxon>
        <taxon>Dikarya</taxon>
        <taxon>Basidiomycota</taxon>
        <taxon>Agaricomycotina</taxon>
        <taxon>Agaricomycetes</taxon>
        <taxon>Phallomycetidae</taxon>
        <taxon>Geastrales</taxon>
        <taxon>Sphaerobolaceae</taxon>
        <taxon>Sphaerobolus</taxon>
    </lineage>
</organism>
<evidence type="ECO:0000256" key="1">
    <source>
        <dbReference type="SAM" id="SignalP"/>
    </source>
</evidence>
<dbReference type="Proteomes" id="UP000054279">
    <property type="component" value="Unassembled WGS sequence"/>
</dbReference>
<keyword evidence="1" id="KW-0732">Signal</keyword>
<gene>
    <name evidence="3" type="ORF">M422DRAFT_275575</name>
    <name evidence="4" type="ORF">M422DRAFT_49768</name>
</gene>
<sequence>MYHLFSTLVAAAILGGVHAAVPNIGDFFQLQLRSRGNFPRTPCATVFNAANGSAVVIEDCSAATQQRGFQVLNTVSLQPGQFRIFNSFCLEATEDFNGAKVMINSCVDGNPNQLWLFNTGGQIQWGGDLQRCLDLTDGILDNGNQLQIWDCNQMNNNPNQQWTSAPLADPVSEIVNTGTGESSLCMAADSSDNGAPVFAAPCSDTTSRKVWFNPQPGNGNSGSYRLAFGDDGAGPVKCLDVTDGVDAPGTRLQLWDCTGGPNQQFLPTATIRWDGIPQDFPKCVDLTDGVTTRGNQLQIWNCTAGNGNQLWMPLPPNPQTAT</sequence>
<dbReference type="Pfam" id="PF00652">
    <property type="entry name" value="Ricin_B_lectin"/>
    <property type="match status" value="2"/>
</dbReference>
<name>A0A0C9VMX3_SPHS4</name>
<dbReference type="HOGENOM" id="CLU_046900_0_0_1"/>
<dbReference type="InterPro" id="IPR000772">
    <property type="entry name" value="Ricin_B_lectin"/>
</dbReference>
<evidence type="ECO:0000313" key="5">
    <source>
        <dbReference type="Proteomes" id="UP000054279"/>
    </source>
</evidence>
<feature type="chain" id="PRO_5007394751" evidence="1">
    <location>
        <begin position="20"/>
        <end position="322"/>
    </location>
</feature>
<dbReference type="AlphaFoldDB" id="A0A0C9VMX3"/>
<protein>
    <submittedName>
        <fullName evidence="3">Carbohydrate-binding module family 13 protein</fullName>
    </submittedName>
    <submittedName>
        <fullName evidence="4">Unplaced genomic scaffold SPHSTscaffold_80, whole genome shotgun sequence</fullName>
    </submittedName>
</protein>
<dbReference type="CDD" id="cd00161">
    <property type="entry name" value="beta-trefoil_Ricin-like"/>
    <property type="match status" value="2"/>
</dbReference>
<dbReference type="SUPFAM" id="SSF50370">
    <property type="entry name" value="Ricin B-like lectins"/>
    <property type="match status" value="3"/>
</dbReference>
<evidence type="ECO:0000313" key="3">
    <source>
        <dbReference type="EMBL" id="KIJ23779.1"/>
    </source>
</evidence>
<dbReference type="EMBL" id="KN837590">
    <property type="protein sequence ID" value="KIJ23779.1"/>
    <property type="molecule type" value="Genomic_DNA"/>
</dbReference>
<dbReference type="InterPro" id="IPR035992">
    <property type="entry name" value="Ricin_B-like_lectins"/>
</dbReference>